<evidence type="ECO:0000259" key="2">
    <source>
        <dbReference type="Pfam" id="PF00534"/>
    </source>
</evidence>
<evidence type="ECO:0000313" key="4">
    <source>
        <dbReference type="EMBL" id="TQE95673.1"/>
    </source>
</evidence>
<evidence type="ECO:0000259" key="3">
    <source>
        <dbReference type="Pfam" id="PF13439"/>
    </source>
</evidence>
<feature type="domain" description="Glycosyltransferase subfamily 4-like N-terminal" evidence="3">
    <location>
        <begin position="16"/>
        <end position="167"/>
    </location>
</feature>
<reference evidence="4 5" key="1">
    <citation type="submission" date="2019-06" db="EMBL/GenBank/DDBJ databases">
        <title>Genome sequence of Litorilinea aerophila BAA-2444.</title>
        <authorList>
            <person name="Maclea K.S."/>
            <person name="Maurais E.G."/>
            <person name="Iannazzi L.C."/>
        </authorList>
    </citation>
    <scope>NUCLEOTIDE SEQUENCE [LARGE SCALE GENOMIC DNA]</scope>
    <source>
        <strain evidence="4 5">ATCC BAA-2444</strain>
    </source>
</reference>
<name>A0A540VHP8_9CHLR</name>
<evidence type="ECO:0000313" key="5">
    <source>
        <dbReference type="Proteomes" id="UP000317371"/>
    </source>
</evidence>
<dbReference type="PANTHER" id="PTHR46401">
    <property type="entry name" value="GLYCOSYLTRANSFERASE WBBK-RELATED"/>
    <property type="match status" value="1"/>
</dbReference>
<dbReference type="CDD" id="cd03809">
    <property type="entry name" value="GT4_MtfB-like"/>
    <property type="match status" value="1"/>
</dbReference>
<dbReference type="Pfam" id="PF13439">
    <property type="entry name" value="Glyco_transf_4"/>
    <property type="match status" value="1"/>
</dbReference>
<proteinExistence type="predicted"/>
<dbReference type="Gene3D" id="3.40.50.2000">
    <property type="entry name" value="Glycogen Phosphorylase B"/>
    <property type="match status" value="2"/>
</dbReference>
<dbReference type="Proteomes" id="UP000317371">
    <property type="component" value="Unassembled WGS sequence"/>
</dbReference>
<keyword evidence="1 4" id="KW-0808">Transferase</keyword>
<dbReference type="GO" id="GO:0009103">
    <property type="term" value="P:lipopolysaccharide biosynthetic process"/>
    <property type="evidence" value="ECO:0007669"/>
    <property type="project" value="TreeGrafter"/>
</dbReference>
<dbReference type="InterPro" id="IPR028098">
    <property type="entry name" value="Glyco_trans_4-like_N"/>
</dbReference>
<organism evidence="4 5">
    <name type="scientific">Litorilinea aerophila</name>
    <dbReference type="NCBI Taxonomy" id="1204385"/>
    <lineage>
        <taxon>Bacteria</taxon>
        <taxon>Bacillati</taxon>
        <taxon>Chloroflexota</taxon>
        <taxon>Caldilineae</taxon>
        <taxon>Caldilineales</taxon>
        <taxon>Caldilineaceae</taxon>
        <taxon>Litorilinea</taxon>
    </lineage>
</organism>
<dbReference type="EMBL" id="VIGC01000012">
    <property type="protein sequence ID" value="TQE95673.1"/>
    <property type="molecule type" value="Genomic_DNA"/>
</dbReference>
<dbReference type="SUPFAM" id="SSF53756">
    <property type="entry name" value="UDP-Glycosyltransferase/glycogen phosphorylase"/>
    <property type="match status" value="1"/>
</dbReference>
<dbReference type="FunFam" id="3.40.50.2000:FF:000119">
    <property type="entry name" value="Glycosyl transferase group 1"/>
    <property type="match status" value="1"/>
</dbReference>
<sequence>MQIGVDARLMYHQPAGISRYTWHLLHALAKLNQRDTFTIFQHRKHRTPLISQPNFRRATLFAPVHTRLEQFMLPLELLLHPLDLLHSPDFIPPLHAAVPTVITVHDLAFLHWPHFLTKDSAAYYGQIDRAVRRARHIIVPSESTRQDLIAQLGVPHNKVSVIYEAADARFVPLPQETTRQEVCRKFGLPPTYVLFVGTIEPRKNVNGLLHAFRYLLDKYGLRDVGLAIAGGKGWLYEETLATIETLNLQKQTFLLGRVSDDDLHKLYVGARCHVHAAHYEGFGLPPLEAMACGTPTIVSNVSSLPEVVGDAALLVHPKNWEEIAVALHRLLTDDDLHAELRAKGLQRARCFSWEIAARKTLEVYQQALTSPSSLPAAGRTPASSRPANRL</sequence>
<protein>
    <submittedName>
        <fullName evidence="4">Glycosyltransferase family 4 protein</fullName>
    </submittedName>
</protein>
<dbReference type="RefSeq" id="WP_141610208.1">
    <property type="nucleotide sequence ID" value="NZ_VIGC02000012.1"/>
</dbReference>
<dbReference type="GO" id="GO:0016757">
    <property type="term" value="F:glycosyltransferase activity"/>
    <property type="evidence" value="ECO:0007669"/>
    <property type="project" value="InterPro"/>
</dbReference>
<dbReference type="Pfam" id="PF00534">
    <property type="entry name" value="Glycos_transf_1"/>
    <property type="match status" value="1"/>
</dbReference>
<dbReference type="PANTHER" id="PTHR46401:SF2">
    <property type="entry name" value="GLYCOSYLTRANSFERASE WBBK-RELATED"/>
    <property type="match status" value="1"/>
</dbReference>
<dbReference type="AlphaFoldDB" id="A0A540VHP8"/>
<evidence type="ECO:0000256" key="1">
    <source>
        <dbReference type="ARBA" id="ARBA00022679"/>
    </source>
</evidence>
<gene>
    <name evidence="4" type="ORF">FKZ61_11150</name>
</gene>
<dbReference type="OrthoDB" id="9769555at2"/>
<dbReference type="InterPro" id="IPR001296">
    <property type="entry name" value="Glyco_trans_1"/>
</dbReference>
<accession>A0A540VHP8</accession>
<feature type="domain" description="Glycosyl transferase family 1" evidence="2">
    <location>
        <begin position="190"/>
        <end position="344"/>
    </location>
</feature>
<comment type="caution">
    <text evidence="4">The sequence shown here is derived from an EMBL/GenBank/DDBJ whole genome shotgun (WGS) entry which is preliminary data.</text>
</comment>
<dbReference type="InParanoid" id="A0A540VHP8"/>
<keyword evidence="5" id="KW-1185">Reference proteome</keyword>